<dbReference type="Pfam" id="PF06803">
    <property type="entry name" value="DUF1232"/>
    <property type="match status" value="1"/>
</dbReference>
<keyword evidence="2" id="KW-0812">Transmembrane</keyword>
<evidence type="ECO:0000256" key="2">
    <source>
        <dbReference type="ARBA" id="ARBA00022692"/>
    </source>
</evidence>
<keyword evidence="3" id="KW-1133">Transmembrane helix</keyword>
<evidence type="ECO:0000256" key="1">
    <source>
        <dbReference type="ARBA" id="ARBA00004127"/>
    </source>
</evidence>
<reference evidence="6 7" key="1">
    <citation type="submission" date="2023-06" db="EMBL/GenBank/DDBJ databases">
        <title>Antibody response to the Sneathia vaginalis cytopathogenic toxin A during pregnancy.</title>
        <authorList>
            <person name="Mccoy Z.T."/>
            <person name="Serrano M.G."/>
            <person name="Spaine K."/>
            <person name="Edwards D.J."/>
            <person name="Buck G.A."/>
            <person name="Jefferson K."/>
        </authorList>
    </citation>
    <scope>NUCLEOTIDE SEQUENCE [LARGE SCALE GENOMIC DNA]</scope>
    <source>
        <strain evidence="6 7">CCUG 42621</strain>
    </source>
</reference>
<gene>
    <name evidence="6" type="ORF">QQA45_01550</name>
</gene>
<protein>
    <submittedName>
        <fullName evidence="6">DUF1232 domain-containing protein</fullName>
    </submittedName>
</protein>
<dbReference type="EMBL" id="JASSPP010000001">
    <property type="protein sequence ID" value="MDK9580210.1"/>
    <property type="molecule type" value="Genomic_DNA"/>
</dbReference>
<dbReference type="InterPro" id="IPR010652">
    <property type="entry name" value="DUF1232"/>
</dbReference>
<keyword evidence="4" id="KW-0472">Membrane</keyword>
<evidence type="ECO:0000313" key="6">
    <source>
        <dbReference type="EMBL" id="MDK9580210.1"/>
    </source>
</evidence>
<evidence type="ECO:0000256" key="3">
    <source>
        <dbReference type="ARBA" id="ARBA00022989"/>
    </source>
</evidence>
<evidence type="ECO:0000313" key="7">
    <source>
        <dbReference type="Proteomes" id="UP001225134"/>
    </source>
</evidence>
<feature type="domain" description="DUF1232" evidence="5">
    <location>
        <begin position="4"/>
        <end position="38"/>
    </location>
</feature>
<dbReference type="Proteomes" id="UP001225134">
    <property type="component" value="Unassembled WGS sequence"/>
</dbReference>
<sequence>MKKILLIIFAIIYVASPIDIIPDVIPIAGQADDLIAIIMAIMALKNKLD</sequence>
<keyword evidence="7" id="KW-1185">Reference proteome</keyword>
<accession>A0ABT7HJQ9</accession>
<evidence type="ECO:0000259" key="5">
    <source>
        <dbReference type="Pfam" id="PF06803"/>
    </source>
</evidence>
<name>A0ABT7HJQ9_9FUSO</name>
<comment type="subcellular location">
    <subcellularLocation>
        <location evidence="1">Endomembrane system</location>
        <topology evidence="1">Multi-pass membrane protein</topology>
    </subcellularLocation>
</comment>
<proteinExistence type="predicted"/>
<dbReference type="RefSeq" id="WP_083497799.1">
    <property type="nucleotide sequence ID" value="NZ_CAMPUK010000011.1"/>
</dbReference>
<organism evidence="6 7">
    <name type="scientific">Sneathia sanguinegens</name>
    <dbReference type="NCBI Taxonomy" id="40543"/>
    <lineage>
        <taxon>Bacteria</taxon>
        <taxon>Fusobacteriati</taxon>
        <taxon>Fusobacteriota</taxon>
        <taxon>Fusobacteriia</taxon>
        <taxon>Fusobacteriales</taxon>
        <taxon>Leptotrichiaceae</taxon>
        <taxon>Sneathia</taxon>
    </lineage>
</organism>
<evidence type="ECO:0000256" key="4">
    <source>
        <dbReference type="ARBA" id="ARBA00023136"/>
    </source>
</evidence>
<comment type="caution">
    <text evidence="6">The sequence shown here is derived from an EMBL/GenBank/DDBJ whole genome shotgun (WGS) entry which is preliminary data.</text>
</comment>